<dbReference type="PATRIC" id="fig|523841.21.peg.2470"/>
<evidence type="ECO:0000313" key="5">
    <source>
        <dbReference type="EMBL" id="QCQ73977.1"/>
    </source>
</evidence>
<reference evidence="2 6" key="2">
    <citation type="journal article" date="2012" name="J. Bacteriol.">
        <title>Complete genome sequence of the metabolically versatile halophilic archaeon Haloferax mediterranei, a poly(3-hydroxybutyrate-co-3-hydroxyvalerate) producer.</title>
        <authorList>
            <person name="Han J."/>
            <person name="Zhang F."/>
            <person name="Hou J."/>
            <person name="Liu X."/>
            <person name="Li M."/>
            <person name="Liu H."/>
            <person name="Cai L."/>
            <person name="Zhang B."/>
            <person name="Chen Y."/>
            <person name="Zhou J."/>
            <person name="Hu S."/>
            <person name="Xiang H."/>
        </authorList>
    </citation>
    <scope>NUCLEOTIDE SEQUENCE [LARGE SCALE GENOMIC DNA]</scope>
    <source>
        <strain evidence="6">ATCC 33500 / DSM 1411 / JCM 8866 / NBRC 14739 / NCIMB 2177 / R-4</strain>
        <strain evidence="2">CGMCC 1.2087</strain>
    </source>
</reference>
<feature type="region of interest" description="Disordered" evidence="1">
    <location>
        <begin position="562"/>
        <end position="589"/>
    </location>
</feature>
<dbReference type="EMBL" id="CP007551">
    <property type="protein sequence ID" value="AHZ23163.1"/>
    <property type="molecule type" value="Genomic_DNA"/>
</dbReference>
<proteinExistence type="predicted"/>
<dbReference type="Proteomes" id="UP000011603">
    <property type="component" value="Unassembled WGS sequence"/>
</dbReference>
<dbReference type="HOGENOM" id="CLU_385718_0_0_2"/>
<dbReference type="PROSITE" id="PS51318">
    <property type="entry name" value="TAT"/>
    <property type="match status" value="1"/>
</dbReference>
<evidence type="ECO:0000313" key="4">
    <source>
        <dbReference type="EMBL" id="EMA00100.1"/>
    </source>
</evidence>
<evidence type="ECO:0000256" key="1">
    <source>
        <dbReference type="SAM" id="MobiDB-lite"/>
    </source>
</evidence>
<dbReference type="GeneID" id="40155004"/>
<dbReference type="Proteomes" id="UP000006469">
    <property type="component" value="Chromosome"/>
</dbReference>
<gene>
    <name evidence="2" type="ordered locus">HFX_2086</name>
    <name evidence="3" type="ORF">BM92_11180</name>
    <name evidence="4" type="ORF">C439_12208</name>
    <name evidence="5" type="ORF">E6P09_01265</name>
</gene>
<name>I3R6B7_HALMT</name>
<reference evidence="3 8" key="4">
    <citation type="submission" date="2014-04" db="EMBL/GenBank/DDBJ databases">
        <title>Transcriptional profiles of Haloferax mediterranei on the basis of nitrogen availability.</title>
        <authorList>
            <person name="Bautista V."/>
        </authorList>
    </citation>
    <scope>NUCLEOTIDE SEQUENCE [LARGE SCALE GENOMIC DNA]</scope>
    <source>
        <strain evidence="3">ATCC 33500</strain>
        <strain evidence="8">ATCC 33500 / DSM 1411 / JCM 8866 / NBRC 14739 / NCIMB 2177 / R-4</strain>
    </source>
</reference>
<dbReference type="Proteomes" id="UP000299011">
    <property type="component" value="Chromosome"/>
</dbReference>
<reference evidence="5 9" key="6">
    <citation type="submission" date="2019-04" db="EMBL/GenBank/DDBJ databases">
        <title>Methylomes of two halophilic Archaea, Haloarcula marismortui and Haloferax mediterranei.</title>
        <authorList>
            <person name="DasSarma S."/>
            <person name="DasSarma P."/>
            <person name="DasSarma S."/>
            <person name="Fomenkov A."/>
            <person name="Vincze T."/>
            <person name="Anton B.P."/>
            <person name="Roberts R.J."/>
        </authorList>
    </citation>
    <scope>NUCLEOTIDE SEQUENCE [LARGE SCALE GENOMIC DNA]</scope>
    <source>
        <strain evidence="5">ATCC 33500</strain>
        <strain evidence="9">ATCC 33500 / DSM 1411 / JCM 8866 / NBRC 14739 / NCIMB 2177 / R-4</strain>
    </source>
</reference>
<dbReference type="EMBL" id="AOLO01000009">
    <property type="protein sequence ID" value="EMA00100.1"/>
    <property type="molecule type" value="Genomic_DNA"/>
</dbReference>
<dbReference type="eggNOG" id="arCOG08112">
    <property type="taxonomic scope" value="Archaea"/>
</dbReference>
<feature type="region of interest" description="Disordered" evidence="1">
    <location>
        <begin position="614"/>
        <end position="647"/>
    </location>
</feature>
<reference evidence="4 7" key="3">
    <citation type="journal article" date="2014" name="PLoS Genet.">
        <title>Phylogenetically driven sequencing of extremely halophilic archaea reveals strategies for static and dynamic osmo-response.</title>
        <authorList>
            <person name="Becker E.A."/>
            <person name="Seitzer P.M."/>
            <person name="Tritt A."/>
            <person name="Larsen D."/>
            <person name="Krusor M."/>
            <person name="Yao A.I."/>
            <person name="Wu D."/>
            <person name="Madern D."/>
            <person name="Eisen J.A."/>
            <person name="Darling A.E."/>
            <person name="Facciotti M.T."/>
        </authorList>
    </citation>
    <scope>NUCLEOTIDE SEQUENCE [LARGE SCALE GENOMIC DNA]</scope>
    <source>
        <strain evidence="4">ATCC 33500</strain>
        <strain evidence="7">ATCC 33500 / DSM 1411 / JCM 8866 / NBRC 14739 / NCIMB 2177 / R-4</strain>
    </source>
</reference>
<dbReference type="OrthoDB" id="240468at2157"/>
<evidence type="ECO:0000313" key="9">
    <source>
        <dbReference type="Proteomes" id="UP000299011"/>
    </source>
</evidence>
<reference evidence="2" key="1">
    <citation type="journal article" date="2012" name="Appl. Environ. Microbiol.">
        <title>Identification of the haloarchaeal phasin (PhaP) that functions in polyhydroxyalkanoate accumulation and granule formation in Haloferax mediterranei.</title>
        <authorList>
            <person name="Cai S."/>
            <person name="Cai L."/>
            <person name="Liu H."/>
            <person name="Liu X."/>
            <person name="Han J."/>
            <person name="Zhou J."/>
            <person name="Xiang H."/>
        </authorList>
    </citation>
    <scope>NUCLEOTIDE SEQUENCE</scope>
    <source>
        <strain evidence="2">CGMCC 1.2087</strain>
    </source>
</reference>
<dbReference type="PaxDb" id="523841-HFX_2086"/>
<evidence type="ECO:0000313" key="7">
    <source>
        <dbReference type="Proteomes" id="UP000011603"/>
    </source>
</evidence>
<organism evidence="2 6">
    <name type="scientific">Haloferax mediterranei (strain ATCC 33500 / DSM 1411 / JCM 8866 / NBRC 14739 / NCIMB 2177 / R-4)</name>
    <name type="common">Halobacterium mediterranei</name>
    <dbReference type="NCBI Taxonomy" id="523841"/>
    <lineage>
        <taxon>Archaea</taxon>
        <taxon>Methanobacteriati</taxon>
        <taxon>Methanobacteriota</taxon>
        <taxon>Stenosarchaea group</taxon>
        <taxon>Halobacteria</taxon>
        <taxon>Halobacteriales</taxon>
        <taxon>Haloferacaceae</taxon>
        <taxon>Haloferax</taxon>
    </lineage>
</organism>
<keyword evidence="7" id="KW-1185">Reference proteome</keyword>
<dbReference type="EMBL" id="CP001868">
    <property type="protein sequence ID" value="AFK19777.1"/>
    <property type="molecule type" value="Genomic_DNA"/>
</dbReference>
<dbReference type="InterPro" id="IPR006311">
    <property type="entry name" value="TAT_signal"/>
</dbReference>
<dbReference type="KEGG" id="hme:HFX_2086"/>
<protein>
    <submittedName>
        <fullName evidence="2">Uncharacterized protein</fullName>
    </submittedName>
</protein>
<reference evidence="2" key="5">
    <citation type="submission" date="2014-05" db="EMBL/GenBank/DDBJ databases">
        <authorList>
            <person name="Wang L."/>
            <person name="Yang H."/>
            <person name="Xiang H."/>
        </authorList>
    </citation>
    <scope>NUCLEOTIDE SEQUENCE</scope>
    <source>
        <strain evidence="2">CGMCC 1.2087</strain>
    </source>
</reference>
<evidence type="ECO:0000313" key="3">
    <source>
        <dbReference type="EMBL" id="AHZ23163.1"/>
    </source>
</evidence>
<dbReference type="AlphaFoldDB" id="I3R6B7"/>
<dbReference type="Proteomes" id="UP000027075">
    <property type="component" value="Chromosome"/>
</dbReference>
<dbReference type="RefSeq" id="WP_004059479.1">
    <property type="nucleotide sequence ID" value="NC_017941.2"/>
</dbReference>
<dbReference type="EMBL" id="CP039139">
    <property type="protein sequence ID" value="QCQ73977.1"/>
    <property type="molecule type" value="Genomic_DNA"/>
</dbReference>
<evidence type="ECO:0000313" key="8">
    <source>
        <dbReference type="Proteomes" id="UP000027075"/>
    </source>
</evidence>
<accession>I3R6B7</accession>
<evidence type="ECO:0000313" key="2">
    <source>
        <dbReference type="EMBL" id="AFK19777.1"/>
    </source>
</evidence>
<sequence length="732" mass="78273">MTDSPPLDRRTVLGALATAGLGSLAGCSALGGGTENRDGDTSAVGSETARELATQFAPTLYFDAAEQWFPTDPRPYTTEQDGKTVVSGFDAFNGYHERKHETGEQAPDPTVFYNVVQYDDSPLAVVQYWLYSAFDQFSTNFHWHDWEVLHVFVDTEAGESVGVPQLYVASSHSRKVPNNEFLDPDPERPPRILSELGSHSSALSLNDRPDRFQRLPTGETFADITNRALDRLEDLEEIPVAYGLPRDEGARLPYVVPELDGVPLYENERLPSVTRDNLVDQALTVRSFDALTSPPADLPERSTGLVFAPNADTNTATAADADVEYTLVPTSEVEHIADFVGPQLSFEFAVPSFAEDAIASHITTTSTPWTQSRYENPAADISDPSHRAALAERYDSIDGPSTLNTVFVEVTDAVTSDDAPDGEGLTTKEPTVESVLLLESDPEAAPTFGGIGIVQDVPAGEHRITVNGAGVAPHSESVRVGESEDGFVAAGVDGEIPLVARESATKLEVDADGADSDLTVLALEDDFAGQLYDAPLSGPDAVYVHRGGAYTVEVRDTDDEIGAFRVNPDPNVDSDSSEPGSDIADAVRIDTPRTGKASLASYLADVAEETQAAVANVDDSTDGTDSQQTDDGDTSTGNQQTDNGGASNAVQGLAQALGAVAEAARRAAERADAGDRGQADANLDTVVSRLERVAERLAAARSDLPDELFQATERRLTQSRRRSEQAQNANKL</sequence>
<evidence type="ECO:0000313" key="6">
    <source>
        <dbReference type="Proteomes" id="UP000006469"/>
    </source>
</evidence>